<evidence type="ECO:0000313" key="3">
    <source>
        <dbReference type="Proteomes" id="UP000033103"/>
    </source>
</evidence>
<dbReference type="Proteomes" id="UP000033103">
    <property type="component" value="Chromosome"/>
</dbReference>
<dbReference type="OrthoDB" id="8538589at2"/>
<dbReference type="Pfam" id="PF06094">
    <property type="entry name" value="GGACT"/>
    <property type="match status" value="1"/>
</dbReference>
<accession>A0A0E3ZD00</accession>
<dbReference type="CDD" id="cd06661">
    <property type="entry name" value="GGCT_like"/>
    <property type="match status" value="1"/>
</dbReference>
<evidence type="ECO:0000259" key="1">
    <source>
        <dbReference type="Pfam" id="PF06094"/>
    </source>
</evidence>
<reference evidence="2 3" key="1">
    <citation type="journal article" date="2012" name="BMC Genomics">
        <title>Genomic sequence analysis and characterization of Sneathia amnii sp. nov.</title>
        <authorList>
            <consortium name="Vaginal Microbiome Consortium (additional members)"/>
            <person name="Harwich M.D.Jr."/>
            <person name="Serrano M.G."/>
            <person name="Fettweis J.M."/>
            <person name="Alves J.M."/>
            <person name="Reimers M.A."/>
            <person name="Buck G.A."/>
            <person name="Jefferson K.K."/>
        </authorList>
    </citation>
    <scope>NUCLEOTIDE SEQUENCE [LARGE SCALE GENOMIC DNA]</scope>
    <source>
        <strain evidence="2 3">SN35</strain>
    </source>
</reference>
<sequence>MLEKLFVYGSLRKKGYNHHYLEGKAKYLGTYYVSGELYTLKDKRYPALLDSDTEYSVGELYEVMDDFKEMDELEGYDEKNLKNNEYNRVVVEVYDKNMKKIDEAFMYKYNMDNAKNPERLGKKIEGNDYIS</sequence>
<evidence type="ECO:0000313" key="2">
    <source>
        <dbReference type="EMBL" id="AKC95937.1"/>
    </source>
</evidence>
<feature type="domain" description="Gamma-glutamylcyclotransferase AIG2-like" evidence="1">
    <location>
        <begin position="5"/>
        <end position="129"/>
    </location>
</feature>
<dbReference type="PATRIC" id="fig|1069640.6.peg.1099"/>
<dbReference type="HOGENOM" id="CLU_083466_2_2_0"/>
<dbReference type="KEGG" id="sns:VC03_05540"/>
<protein>
    <recommendedName>
        <fullName evidence="1">Gamma-glutamylcyclotransferase AIG2-like domain-containing protein</fullName>
    </recommendedName>
</protein>
<dbReference type="InterPro" id="IPR009288">
    <property type="entry name" value="AIG2-like_dom"/>
</dbReference>
<gene>
    <name evidence="2" type="ORF">VC03_05540</name>
</gene>
<dbReference type="EMBL" id="CP011280">
    <property type="protein sequence ID" value="AKC95937.1"/>
    <property type="molecule type" value="Genomic_DNA"/>
</dbReference>
<proteinExistence type="predicted"/>
<dbReference type="STRING" id="187101.VC03_05540"/>
<dbReference type="InterPro" id="IPR036568">
    <property type="entry name" value="GGCT-like_sf"/>
</dbReference>
<dbReference type="RefSeq" id="WP_046329041.1">
    <property type="nucleotide sequence ID" value="NZ_CAUPIC010000011.1"/>
</dbReference>
<dbReference type="Gene3D" id="3.10.490.10">
    <property type="entry name" value="Gamma-glutamyl cyclotransferase-like"/>
    <property type="match status" value="1"/>
</dbReference>
<dbReference type="InterPro" id="IPR013024">
    <property type="entry name" value="GGCT-like"/>
</dbReference>
<keyword evidence="3" id="KW-1185">Reference proteome</keyword>
<dbReference type="AlphaFoldDB" id="A0A0E3ZD00"/>
<organism evidence="2 3">
    <name type="scientific">Sneathia vaginalis</name>
    <dbReference type="NCBI Taxonomy" id="187101"/>
    <lineage>
        <taxon>Bacteria</taxon>
        <taxon>Fusobacteriati</taxon>
        <taxon>Fusobacteriota</taxon>
        <taxon>Fusobacteriia</taxon>
        <taxon>Fusobacteriales</taxon>
        <taxon>Leptotrichiaceae</taxon>
        <taxon>Sneathia</taxon>
    </lineage>
</organism>
<name>A0A0E3ZD00_9FUSO</name>
<dbReference type="SUPFAM" id="SSF110857">
    <property type="entry name" value="Gamma-glutamyl cyclotransferase-like"/>
    <property type="match status" value="1"/>
</dbReference>